<sequence>MVYVPHSYPGAKQIVHITPDYDEETEYVSVSDYIETDTQIEIVMAKYLLQLNDPAEEPQEPEGEYAEPAPWEDPGERAKQNLEKKVQALEDENHLLKAQVKAGDDRQDFQEELIVELATIVYSG</sequence>
<keyword evidence="3" id="KW-1185">Reference proteome</keyword>
<gene>
    <name evidence="2" type="ORF">CF394_11220</name>
</gene>
<reference evidence="2 3" key="1">
    <citation type="submission" date="2017-07" db="EMBL/GenBank/DDBJ databases">
        <title>Tetzosporium hominis gen.nov. sp.nov.</title>
        <authorList>
            <person name="Tetz G."/>
            <person name="Tetz V."/>
        </authorList>
    </citation>
    <scope>NUCLEOTIDE SEQUENCE [LARGE SCALE GENOMIC DNA]</scope>
    <source>
        <strain evidence="2 3">VT-49</strain>
    </source>
</reference>
<dbReference type="EMBL" id="NOKQ01000230">
    <property type="protein sequence ID" value="OZS77445.1"/>
    <property type="molecule type" value="Genomic_DNA"/>
</dbReference>
<evidence type="ECO:0000313" key="2">
    <source>
        <dbReference type="EMBL" id="OZS77445.1"/>
    </source>
</evidence>
<protein>
    <submittedName>
        <fullName evidence="2">Uncharacterized protein</fullName>
    </submittedName>
</protein>
<feature type="region of interest" description="Disordered" evidence="1">
    <location>
        <begin position="53"/>
        <end position="78"/>
    </location>
</feature>
<name>A0A264W1L7_9BACL</name>
<dbReference type="AlphaFoldDB" id="A0A264W1L7"/>
<comment type="caution">
    <text evidence="2">The sequence shown here is derived from an EMBL/GenBank/DDBJ whole genome shotgun (WGS) entry which is preliminary data.</text>
</comment>
<dbReference type="Proteomes" id="UP000217065">
    <property type="component" value="Unassembled WGS sequence"/>
</dbReference>
<evidence type="ECO:0000313" key="3">
    <source>
        <dbReference type="Proteomes" id="UP000217065"/>
    </source>
</evidence>
<feature type="compositionally biased region" description="Acidic residues" evidence="1">
    <location>
        <begin position="54"/>
        <end position="65"/>
    </location>
</feature>
<organism evidence="2 3">
    <name type="scientific">Tetzosporium hominis</name>
    <dbReference type="NCBI Taxonomy" id="2020506"/>
    <lineage>
        <taxon>Bacteria</taxon>
        <taxon>Bacillati</taxon>
        <taxon>Bacillota</taxon>
        <taxon>Bacilli</taxon>
        <taxon>Bacillales</taxon>
        <taxon>Caryophanaceae</taxon>
        <taxon>Tetzosporium</taxon>
    </lineage>
</organism>
<accession>A0A264W1L7</accession>
<evidence type="ECO:0000256" key="1">
    <source>
        <dbReference type="SAM" id="MobiDB-lite"/>
    </source>
</evidence>
<proteinExistence type="predicted"/>